<dbReference type="PANTHER" id="PTHR45639:SF4">
    <property type="entry name" value="HSC70CB, ISOFORM G"/>
    <property type="match status" value="1"/>
</dbReference>
<dbReference type="Gene3D" id="2.60.34.10">
    <property type="entry name" value="Substrate Binding Domain Of DNAk, Chain A, domain 1"/>
    <property type="match status" value="1"/>
</dbReference>
<reference evidence="4" key="1">
    <citation type="submission" date="2021-01" db="EMBL/GenBank/DDBJ databases">
        <authorList>
            <person name="Corre E."/>
            <person name="Pelletier E."/>
            <person name="Niang G."/>
            <person name="Scheremetjew M."/>
            <person name="Finn R."/>
            <person name="Kale V."/>
            <person name="Holt S."/>
            <person name="Cochrane G."/>
            <person name="Meng A."/>
            <person name="Brown T."/>
            <person name="Cohen L."/>
        </authorList>
    </citation>
    <scope>NUCLEOTIDE SEQUENCE</scope>
    <source>
        <strain evidence="4">MM31A-1</strain>
    </source>
</reference>
<dbReference type="CDD" id="cd11732">
    <property type="entry name" value="ASKHA_NBD_HSP70_HSP105-110-like"/>
    <property type="match status" value="1"/>
</dbReference>
<feature type="region of interest" description="Disordered" evidence="3">
    <location>
        <begin position="770"/>
        <end position="827"/>
    </location>
</feature>
<dbReference type="InterPro" id="IPR013126">
    <property type="entry name" value="Hsp_70_fam"/>
</dbReference>
<dbReference type="GO" id="GO:0005829">
    <property type="term" value="C:cytosol"/>
    <property type="evidence" value="ECO:0007669"/>
    <property type="project" value="TreeGrafter"/>
</dbReference>
<dbReference type="SUPFAM" id="SSF53067">
    <property type="entry name" value="Actin-like ATPase domain"/>
    <property type="match status" value="2"/>
</dbReference>
<dbReference type="InterPro" id="IPR029047">
    <property type="entry name" value="HSP70_peptide-bd_sf"/>
</dbReference>
<dbReference type="SUPFAM" id="SSF100934">
    <property type="entry name" value="Heat shock protein 70kD (HSP70), C-terminal subdomain"/>
    <property type="match status" value="2"/>
</dbReference>
<dbReference type="Gene3D" id="3.90.640.10">
    <property type="entry name" value="Actin, Chain A, domain 4"/>
    <property type="match status" value="1"/>
</dbReference>
<sequence length="827" mass="91244">MSVVGLDFGNQNAVIAAAGRGGVDVILNGGSNRLNAAMIGFNDSRSMGENASITASSNYRNTIKCMKRLIGLDFNEPRAQAEMKLVPFTCVPIKHANGAVSIGVQVNFNHETVEIPIEAVAGMLVRHMGELVASKSAESSTAEQKDLFPSDWVIAIPGYYTDSQRKALLAGCQIAGIEGVQRLMHEHTATALAYGIFKDIRKEFTNKETATNVMFLDLGASSYSCSIVSYAPGKLTVKSAQFDENLGGRDFDMKITEWIAAKFEEKFKGKLSGKVMDRPKTVLKILTAAEKAKKTLSPSGVKEARLSLEMVMDDLDFNITLTAPEYEAMCSPLLARLSAPIERALAEAGMTSKDMDSIEIVGGGSRVGCVKRTLAGILDLDATTNNHGLSTTMNADEAVSRGAALQSAILSPRFKVLPYEIVEAQPYPVRISWEGEDPAPAEGEEAVNSVIMFDRNSNFNIVRRVSLRRPGEIVVNASYDEKADSFGFPSGASKDIVQFKIKAPEGNTNKIRVNVKQDINGSILLSSAQMMEEIIEEEPAESKKEEEVEAKEGEEVKKEEEKVEKKKKTKKTFLEFTQTRPLDWTKAELDAAFEKEVAMANIDRVFKETADMRNELESYIYDMRDKIISENQLKAFATDEERSAFSDSLEKTENWLYEDGFDAVKKVYAEKVAALKVLGSPIEMRQRESKTRPNAVAVLQRTVEKFQSWLNTSTGEEQYSHITEEEFKKCHDSCDASSSWMYDMMDKQGSVAANQDPVVTTAEINAKTNELTKAISPIMHKPKPKPKPEEKKEPEEKAAEGAEPMETDEAAKKPAEETEPMETESTA</sequence>
<dbReference type="Gene3D" id="1.20.1270.10">
    <property type="match status" value="1"/>
</dbReference>
<dbReference type="InterPro" id="IPR043129">
    <property type="entry name" value="ATPase_NBD"/>
</dbReference>
<dbReference type="GO" id="GO:0005634">
    <property type="term" value="C:nucleus"/>
    <property type="evidence" value="ECO:0007669"/>
    <property type="project" value="TreeGrafter"/>
</dbReference>
<dbReference type="Gene3D" id="3.30.420.40">
    <property type="match status" value="2"/>
</dbReference>
<gene>
    <name evidence="4" type="ORF">CDEB00056_LOCUS2519</name>
</gene>
<protein>
    <recommendedName>
        <fullName evidence="5">Heat shock protein 70</fullName>
    </recommendedName>
</protein>
<keyword evidence="2" id="KW-0067">ATP-binding</keyword>
<dbReference type="Pfam" id="PF00012">
    <property type="entry name" value="HSP70"/>
    <property type="match status" value="1"/>
</dbReference>
<dbReference type="FunFam" id="3.90.640.10:FF:000003">
    <property type="entry name" value="Molecular chaperone DnaK"/>
    <property type="match status" value="1"/>
</dbReference>
<evidence type="ECO:0000256" key="3">
    <source>
        <dbReference type="SAM" id="MobiDB-lite"/>
    </source>
</evidence>
<proteinExistence type="predicted"/>
<name>A0A7S3PWG0_9STRA</name>
<dbReference type="EMBL" id="HBIO01003655">
    <property type="protein sequence ID" value="CAE0457678.1"/>
    <property type="molecule type" value="Transcribed_RNA"/>
</dbReference>
<dbReference type="GO" id="GO:0005524">
    <property type="term" value="F:ATP binding"/>
    <property type="evidence" value="ECO:0007669"/>
    <property type="project" value="UniProtKB-KW"/>
</dbReference>
<accession>A0A7S3PWG0</accession>
<evidence type="ECO:0008006" key="5">
    <source>
        <dbReference type="Google" id="ProtNLM"/>
    </source>
</evidence>
<dbReference type="AlphaFoldDB" id="A0A7S3PWG0"/>
<dbReference type="PANTHER" id="PTHR45639">
    <property type="entry name" value="HSC70CB, ISOFORM G-RELATED"/>
    <property type="match status" value="1"/>
</dbReference>
<keyword evidence="1" id="KW-0547">Nucleotide-binding</keyword>
<dbReference type="PRINTS" id="PR00301">
    <property type="entry name" value="HEATSHOCK70"/>
</dbReference>
<organism evidence="4">
    <name type="scientific">Chaetoceros debilis</name>
    <dbReference type="NCBI Taxonomy" id="122233"/>
    <lineage>
        <taxon>Eukaryota</taxon>
        <taxon>Sar</taxon>
        <taxon>Stramenopiles</taxon>
        <taxon>Ochrophyta</taxon>
        <taxon>Bacillariophyta</taxon>
        <taxon>Coscinodiscophyceae</taxon>
        <taxon>Chaetocerotophycidae</taxon>
        <taxon>Chaetocerotales</taxon>
        <taxon>Chaetocerotaceae</taxon>
        <taxon>Chaetoceros</taxon>
    </lineage>
</organism>
<feature type="compositionally biased region" description="Acidic residues" evidence="3">
    <location>
        <begin position="817"/>
        <end position="827"/>
    </location>
</feature>
<evidence type="ECO:0000256" key="2">
    <source>
        <dbReference type="ARBA" id="ARBA00022840"/>
    </source>
</evidence>
<evidence type="ECO:0000313" key="4">
    <source>
        <dbReference type="EMBL" id="CAE0457678.1"/>
    </source>
</evidence>
<dbReference type="Gene3D" id="3.30.30.30">
    <property type="match status" value="1"/>
</dbReference>
<feature type="compositionally biased region" description="Basic and acidic residues" evidence="3">
    <location>
        <begin position="540"/>
        <end position="559"/>
    </location>
</feature>
<dbReference type="GO" id="GO:0140662">
    <property type="term" value="F:ATP-dependent protein folding chaperone"/>
    <property type="evidence" value="ECO:0007669"/>
    <property type="project" value="InterPro"/>
</dbReference>
<dbReference type="FunFam" id="1.20.1270.10:FF:000002">
    <property type="entry name" value="Heat shock 70 kDa protein 4"/>
    <property type="match status" value="1"/>
</dbReference>
<dbReference type="InterPro" id="IPR029048">
    <property type="entry name" value="HSP70_C_sf"/>
</dbReference>
<feature type="region of interest" description="Disordered" evidence="3">
    <location>
        <begin position="538"/>
        <end position="559"/>
    </location>
</feature>
<evidence type="ECO:0000256" key="1">
    <source>
        <dbReference type="ARBA" id="ARBA00022741"/>
    </source>
</evidence>
<feature type="compositionally biased region" description="Basic and acidic residues" evidence="3">
    <location>
        <begin position="786"/>
        <end position="800"/>
    </location>
</feature>